<keyword evidence="2" id="KW-0732">Signal</keyword>
<gene>
    <name evidence="4" type="ORF">MTO99_06355</name>
</gene>
<feature type="signal peptide" evidence="2">
    <location>
        <begin position="1"/>
        <end position="20"/>
    </location>
</feature>
<dbReference type="RefSeq" id="WP_243557924.1">
    <property type="nucleotide sequence ID" value="NZ_CP094528.1"/>
</dbReference>
<dbReference type="Gene3D" id="3.30.9.10">
    <property type="entry name" value="D-Amino Acid Oxidase, subunit A, domain 2"/>
    <property type="match status" value="1"/>
</dbReference>
<name>A0ABY4C1M6_9MICO</name>
<evidence type="ECO:0000256" key="2">
    <source>
        <dbReference type="SAM" id="SignalP"/>
    </source>
</evidence>
<evidence type="ECO:0000313" key="5">
    <source>
        <dbReference type="Proteomes" id="UP000832097"/>
    </source>
</evidence>
<keyword evidence="1" id="KW-0560">Oxidoreductase</keyword>
<feature type="chain" id="PRO_5047036429" evidence="2">
    <location>
        <begin position="21"/>
        <end position="389"/>
    </location>
</feature>
<dbReference type="InterPro" id="IPR006076">
    <property type="entry name" value="FAD-dep_OxRdtase"/>
</dbReference>
<evidence type="ECO:0000256" key="1">
    <source>
        <dbReference type="ARBA" id="ARBA00023002"/>
    </source>
</evidence>
<dbReference type="Pfam" id="PF01266">
    <property type="entry name" value="DAO"/>
    <property type="match status" value="1"/>
</dbReference>
<reference evidence="4 5" key="1">
    <citation type="submission" date="2022-03" db="EMBL/GenBank/DDBJ databases">
        <title>Mucilaginibacter sp. isolated from the gut of Protaetia brevitarsis seulensis larvae.</title>
        <authorList>
            <person name="Won M."/>
            <person name="Kim S.-J."/>
            <person name="Kwon S.-W."/>
        </authorList>
    </citation>
    <scope>NUCLEOTIDE SEQUENCE [LARGE SCALE GENOMIC DNA]</scope>
    <source>
        <strain evidence="4 5">CFWR-12</strain>
    </source>
</reference>
<dbReference type="Proteomes" id="UP000832097">
    <property type="component" value="Chromosome"/>
</dbReference>
<accession>A0ABY4C1M6</accession>
<proteinExistence type="predicted"/>
<feature type="domain" description="FAD dependent oxidoreductase" evidence="3">
    <location>
        <begin position="2"/>
        <end position="364"/>
    </location>
</feature>
<dbReference type="SUPFAM" id="SSF51905">
    <property type="entry name" value="FAD/NAD(P)-binding domain"/>
    <property type="match status" value="1"/>
</dbReference>
<protein>
    <submittedName>
        <fullName evidence="4">FAD-binding oxidoreductase</fullName>
    </submittedName>
</protein>
<evidence type="ECO:0000259" key="3">
    <source>
        <dbReference type="Pfam" id="PF01266"/>
    </source>
</evidence>
<keyword evidence="5" id="KW-1185">Reference proteome</keyword>
<dbReference type="Gene3D" id="3.50.50.60">
    <property type="entry name" value="FAD/NAD(P)-binding domain"/>
    <property type="match status" value="1"/>
</dbReference>
<organism evidence="4 5">
    <name type="scientific">Agromyces larvae</name>
    <dbReference type="NCBI Taxonomy" id="2929802"/>
    <lineage>
        <taxon>Bacteria</taxon>
        <taxon>Bacillati</taxon>
        <taxon>Actinomycetota</taxon>
        <taxon>Actinomycetes</taxon>
        <taxon>Micrococcales</taxon>
        <taxon>Microbacteriaceae</taxon>
        <taxon>Agromyces</taxon>
    </lineage>
</organism>
<dbReference type="SUPFAM" id="SSF54373">
    <property type="entry name" value="FAD-linked reductases, C-terminal domain"/>
    <property type="match status" value="1"/>
</dbReference>
<dbReference type="PANTHER" id="PTHR13847">
    <property type="entry name" value="SARCOSINE DEHYDROGENASE-RELATED"/>
    <property type="match status" value="1"/>
</dbReference>
<evidence type="ECO:0000313" key="4">
    <source>
        <dbReference type="EMBL" id="UOE45380.1"/>
    </source>
</evidence>
<dbReference type="InterPro" id="IPR036188">
    <property type="entry name" value="FAD/NAD-bd_sf"/>
</dbReference>
<dbReference type="PANTHER" id="PTHR13847:SF287">
    <property type="entry name" value="FAD-DEPENDENT OXIDOREDUCTASE DOMAIN-CONTAINING PROTEIN 1"/>
    <property type="match status" value="1"/>
</dbReference>
<sequence length="389" mass="39899">MRVIVIGAGAVGAASALALAEAGADVVVVDRSGVAAETSSRCEGNILVSDKGPGAEAELAIVANRAWRRLATRLDADRAPGQPATEFEAKGGVVVAFEGGTEALDAFAASQRGIGIRAEPLETDELRALEPHLSPAAARGIHYPDDAQVQPSLATQAMLARARRLGAELRLTEVVGPVHAGSRDGRRLAGILTPEGSITADAVVNCAGPWAGEVAARLGARLDIRPRRGVILVTTPMPQRVFHKVYDADYVGAVGSSDAALQTSTVVESTPAGTVLIGSSRERVGFSRAGTLAPIVEIAGKATRLFPFLADTMLLRSYIGFRPYAPDHLPVIGADGDVPGLFHAAGHEGAGIGLAPTTGDLVAHAVLGTAAPTDPAPFLPTRASLRAAA</sequence>
<dbReference type="EMBL" id="CP094528">
    <property type="protein sequence ID" value="UOE45380.1"/>
    <property type="molecule type" value="Genomic_DNA"/>
</dbReference>